<gene>
    <name evidence="2" type="ORF">HJG52_07365</name>
</gene>
<feature type="region of interest" description="Disordered" evidence="1">
    <location>
        <begin position="1"/>
        <end position="74"/>
    </location>
</feature>
<organism evidence="2 3">
    <name type="scientific">Knoellia koreensis</name>
    <dbReference type="NCBI Taxonomy" id="2730921"/>
    <lineage>
        <taxon>Bacteria</taxon>
        <taxon>Bacillati</taxon>
        <taxon>Actinomycetota</taxon>
        <taxon>Actinomycetes</taxon>
        <taxon>Micrococcales</taxon>
        <taxon>Intrasporangiaceae</taxon>
        <taxon>Knoellia</taxon>
    </lineage>
</organism>
<feature type="compositionally biased region" description="Polar residues" evidence="1">
    <location>
        <begin position="52"/>
        <end position="62"/>
    </location>
</feature>
<keyword evidence="3" id="KW-1185">Reference proteome</keyword>
<feature type="compositionally biased region" description="Basic and acidic residues" evidence="1">
    <location>
        <begin position="64"/>
        <end position="74"/>
    </location>
</feature>
<dbReference type="Proteomes" id="UP000588586">
    <property type="component" value="Unassembled WGS sequence"/>
</dbReference>
<accession>A0A849HGX6</accession>
<proteinExistence type="predicted"/>
<sequence>MTPDTNYEREPVLSDEDRKADIAHEQEALAKNPPPDPSVQGGDDEDIDPTESAESTDYTTGLDSLERAQESLEE</sequence>
<comment type="caution">
    <text evidence="2">The sequence shown here is derived from an EMBL/GenBank/DDBJ whole genome shotgun (WGS) entry which is preliminary data.</text>
</comment>
<dbReference type="AlphaFoldDB" id="A0A849HGX6"/>
<evidence type="ECO:0000256" key="1">
    <source>
        <dbReference type="SAM" id="MobiDB-lite"/>
    </source>
</evidence>
<protein>
    <submittedName>
        <fullName evidence="2">Uncharacterized protein</fullName>
    </submittedName>
</protein>
<evidence type="ECO:0000313" key="2">
    <source>
        <dbReference type="EMBL" id="NNM45824.1"/>
    </source>
</evidence>
<dbReference type="EMBL" id="JABEPQ010000001">
    <property type="protein sequence ID" value="NNM45824.1"/>
    <property type="molecule type" value="Genomic_DNA"/>
</dbReference>
<dbReference type="RefSeq" id="WP_171242804.1">
    <property type="nucleotide sequence ID" value="NZ_JABEPQ010000001.1"/>
</dbReference>
<evidence type="ECO:0000313" key="3">
    <source>
        <dbReference type="Proteomes" id="UP000588586"/>
    </source>
</evidence>
<feature type="compositionally biased region" description="Basic and acidic residues" evidence="1">
    <location>
        <begin position="1"/>
        <end position="28"/>
    </location>
</feature>
<reference evidence="2 3" key="1">
    <citation type="submission" date="2020-04" db="EMBL/GenBank/DDBJ databases">
        <title>Knoellia sp. isolate from air conditioner.</title>
        <authorList>
            <person name="Chea S."/>
            <person name="Kim D.-U."/>
        </authorList>
    </citation>
    <scope>NUCLEOTIDE SEQUENCE [LARGE SCALE GENOMIC DNA]</scope>
    <source>
        <strain evidence="2 3">DB2414S</strain>
    </source>
</reference>
<feature type="compositionally biased region" description="Acidic residues" evidence="1">
    <location>
        <begin position="42"/>
        <end position="51"/>
    </location>
</feature>
<name>A0A849HGX6_9MICO</name>